<reference evidence="1 2" key="1">
    <citation type="submission" date="2024-09" db="EMBL/GenBank/DDBJ databases">
        <authorList>
            <consortium name="All-Russian atlas of soil microorganisms"/>
            <consortium name="as a basis for the search for new antimicrobial producers and enzymes with unique properties"/>
            <person name="Sokolova E.A."/>
            <person name="Voronina E.N."/>
        </authorList>
    </citation>
    <scope>NUCLEOTIDE SEQUENCE [LARGE SCALE GENOMIC DNA]</scope>
    <source>
        <strain evidence="1 2">AF-22b-331.1</strain>
    </source>
</reference>
<comment type="caution">
    <text evidence="1">The sequence shown here is derived from an EMBL/GenBank/DDBJ whole genome shotgun (WGS) entry which is preliminary data.</text>
</comment>
<proteinExistence type="predicted"/>
<protein>
    <submittedName>
        <fullName evidence="1">Uncharacterized protein</fullName>
    </submittedName>
</protein>
<keyword evidence="2" id="KW-1185">Reference proteome</keyword>
<dbReference type="RefSeq" id="WP_394164530.1">
    <property type="nucleotide sequence ID" value="NZ_JBHGCJ010000017.1"/>
</dbReference>
<organism evidence="1 2">
    <name type="scientific">Stenotrophomonas nematodicola</name>
    <dbReference type="NCBI Taxonomy" id="2656746"/>
    <lineage>
        <taxon>Bacteria</taxon>
        <taxon>Pseudomonadati</taxon>
        <taxon>Pseudomonadota</taxon>
        <taxon>Gammaproteobacteria</taxon>
        <taxon>Lysobacterales</taxon>
        <taxon>Lysobacteraceae</taxon>
        <taxon>Stenotrophomonas</taxon>
    </lineage>
</organism>
<sequence>MTEAVANAPTVASTVRAMRRAGAGNDAVPAATVGTWARTFMDRLYGPQKPVRYECRPSHTVEPWLPATHGDVLHARSRGLTVRALYLHPKAERPAKAHRFRDGACQDCHEHDWMAGPDCCPPTPTPDHRAALPFDPLWLREPLEALQQIAATKVINHYDARRWQTETTYLLERLDQYLKDTQA</sequence>
<evidence type="ECO:0000313" key="2">
    <source>
        <dbReference type="Proteomes" id="UP001605261"/>
    </source>
</evidence>
<accession>A0ABW7D2Z1</accession>
<evidence type="ECO:0000313" key="1">
    <source>
        <dbReference type="EMBL" id="MFG6111161.1"/>
    </source>
</evidence>
<name>A0ABW7D2Z1_9GAMM</name>
<dbReference type="Proteomes" id="UP001605261">
    <property type="component" value="Unassembled WGS sequence"/>
</dbReference>
<gene>
    <name evidence="1" type="ORF">ACEU0G_001050</name>
</gene>
<dbReference type="EMBL" id="JBHGCJ010000017">
    <property type="protein sequence ID" value="MFG6111161.1"/>
    <property type="molecule type" value="Genomic_DNA"/>
</dbReference>